<accession>A0A420Y6Y8</accession>
<name>A0A420Y6Y8_9PEZI</name>
<gene>
    <name evidence="2" type="ORF">DL546_005230</name>
</gene>
<dbReference type="AlphaFoldDB" id="A0A420Y6Y8"/>
<protein>
    <submittedName>
        <fullName evidence="2">Uncharacterized protein</fullName>
    </submittedName>
</protein>
<feature type="signal peptide" evidence="1">
    <location>
        <begin position="1"/>
        <end position="27"/>
    </location>
</feature>
<keyword evidence="3" id="KW-1185">Reference proteome</keyword>
<reference evidence="2 3" key="1">
    <citation type="submission" date="2018-08" db="EMBL/GenBank/DDBJ databases">
        <title>Draft genome of the lignicolous fungus Coniochaeta pulveracea.</title>
        <authorList>
            <person name="Borstlap C.J."/>
            <person name="De Witt R.N."/>
            <person name="Botha A."/>
            <person name="Volschenk H."/>
        </authorList>
    </citation>
    <scope>NUCLEOTIDE SEQUENCE [LARGE SCALE GENOMIC DNA]</scope>
    <source>
        <strain evidence="2 3">CAB683</strain>
    </source>
</reference>
<proteinExistence type="predicted"/>
<evidence type="ECO:0000256" key="1">
    <source>
        <dbReference type="SAM" id="SignalP"/>
    </source>
</evidence>
<organism evidence="2 3">
    <name type="scientific">Coniochaeta pulveracea</name>
    <dbReference type="NCBI Taxonomy" id="177199"/>
    <lineage>
        <taxon>Eukaryota</taxon>
        <taxon>Fungi</taxon>
        <taxon>Dikarya</taxon>
        <taxon>Ascomycota</taxon>
        <taxon>Pezizomycotina</taxon>
        <taxon>Sordariomycetes</taxon>
        <taxon>Sordariomycetidae</taxon>
        <taxon>Coniochaetales</taxon>
        <taxon>Coniochaetaceae</taxon>
        <taxon>Coniochaeta</taxon>
    </lineage>
</organism>
<dbReference type="OrthoDB" id="2507450at2759"/>
<comment type="caution">
    <text evidence="2">The sequence shown here is derived from an EMBL/GenBank/DDBJ whole genome shotgun (WGS) entry which is preliminary data.</text>
</comment>
<dbReference type="EMBL" id="QVQW01000040">
    <property type="protein sequence ID" value="RKU43644.1"/>
    <property type="molecule type" value="Genomic_DNA"/>
</dbReference>
<dbReference type="STRING" id="177199.A0A420Y6Y8"/>
<evidence type="ECO:0000313" key="3">
    <source>
        <dbReference type="Proteomes" id="UP000275385"/>
    </source>
</evidence>
<feature type="chain" id="PRO_5019403965" evidence="1">
    <location>
        <begin position="28"/>
        <end position="151"/>
    </location>
</feature>
<evidence type="ECO:0000313" key="2">
    <source>
        <dbReference type="EMBL" id="RKU43644.1"/>
    </source>
</evidence>
<dbReference type="Proteomes" id="UP000275385">
    <property type="component" value="Unassembled WGS sequence"/>
</dbReference>
<sequence length="151" mass="16202">MEIVLASGKINMFKALLVLFCAALATASLDITDQLDFELELRPRQTPTDLQVFTGALGGIKASAIAQSGDPNRPFEVDGDTFNDFKTAANRACDNQHNACADQANGDRNAGFKVGDCDEQNSKCKAAIDTATTTSFAVLFSSNAEFDFFCE</sequence>
<keyword evidence="1" id="KW-0732">Signal</keyword>